<dbReference type="Proteomes" id="UP000254100">
    <property type="component" value="Unassembled WGS sequence"/>
</dbReference>
<dbReference type="AlphaFoldDB" id="A0A0D6XMU4"/>
<reference evidence="2 4" key="2">
    <citation type="submission" date="2018-06" db="EMBL/GenBank/DDBJ databases">
        <authorList>
            <consortium name="Pathogen Informatics"/>
            <person name="Doyle S."/>
        </authorList>
    </citation>
    <scope>NUCLEOTIDE SEQUENCE [LARGE SCALE GENOMIC DNA]</scope>
    <source>
        <strain evidence="2 4">NCTC13832</strain>
    </source>
</reference>
<proteinExistence type="predicted"/>
<dbReference type="InterPro" id="IPR045633">
    <property type="entry name" value="DUF6414"/>
</dbReference>
<evidence type="ECO:0000313" key="1">
    <source>
        <dbReference type="EMBL" id="KIX90144.1"/>
    </source>
</evidence>
<name>A0A0D6XMU4_9STAP</name>
<dbReference type="Pfam" id="PF19952">
    <property type="entry name" value="DUF6414"/>
    <property type="match status" value="1"/>
</dbReference>
<dbReference type="Proteomes" id="UP000032366">
    <property type="component" value="Unassembled WGS sequence"/>
</dbReference>
<sequence length="323" mass="36477">MKDFLYLDTDSISSISAQLFEGNILEIIDEKAEVRGENITDNYGSNEKKSNSAKLGISATNVSGTAENSTFENKAVQFMNNDTFKMGIKKAYDDFLYNKVYDELNSKEAIQQLKGSNQFDFVAIDGNYSVLDLHTSSKIFDTDLLRQLPYINDRLELPSIKSLEDKFKSAERHLSNSSSKKIPNHFKDQNELIAFYSSFKELSAIKTFNEMSKHLNATLGHKIILNKDNTILIGDREHLRIPGETISLANKINLKGFGRKITITEKISNITDFQNKSSDTQEFLSKGTQGMLMIFLSSVLNLNEEDTFDIIQPIGLEFSKVSE</sequence>
<gene>
    <name evidence="2" type="ORF">NCTC13832_01522</name>
    <name evidence="1" type="ORF">TP70_09270</name>
</gene>
<keyword evidence="3" id="KW-1185">Reference proteome</keyword>
<evidence type="ECO:0000313" key="4">
    <source>
        <dbReference type="Proteomes" id="UP000254100"/>
    </source>
</evidence>
<evidence type="ECO:0000313" key="3">
    <source>
        <dbReference type="Proteomes" id="UP000032366"/>
    </source>
</evidence>
<protein>
    <submittedName>
        <fullName evidence="2">Uncharacterized protein</fullName>
    </submittedName>
</protein>
<evidence type="ECO:0000313" key="2">
    <source>
        <dbReference type="EMBL" id="SUM57829.1"/>
    </source>
</evidence>
<dbReference type="OrthoDB" id="1937560at2"/>
<dbReference type="EMBL" id="UHDT01000001">
    <property type="protein sequence ID" value="SUM57829.1"/>
    <property type="molecule type" value="Genomic_DNA"/>
</dbReference>
<accession>A0A0D6XMU4</accession>
<organism evidence="2 4">
    <name type="scientific">Staphylococcus microti</name>
    <dbReference type="NCBI Taxonomy" id="569857"/>
    <lineage>
        <taxon>Bacteria</taxon>
        <taxon>Bacillati</taxon>
        <taxon>Bacillota</taxon>
        <taxon>Bacilli</taxon>
        <taxon>Bacillales</taxon>
        <taxon>Staphylococcaceae</taxon>
        <taxon>Staphylococcus</taxon>
    </lineage>
</organism>
<dbReference type="EMBL" id="JXWY01000091">
    <property type="protein sequence ID" value="KIX90144.1"/>
    <property type="molecule type" value="Genomic_DNA"/>
</dbReference>
<reference evidence="1 3" key="1">
    <citation type="submission" date="2015-01" db="EMBL/GenBank/DDBJ databases">
        <authorList>
            <person name="Guo J."/>
        </authorList>
    </citation>
    <scope>NUCLEOTIDE SEQUENCE [LARGE SCALE GENOMIC DNA]</scope>
    <source>
        <strain evidence="1 3">DSM 22147</strain>
    </source>
</reference>
<dbReference type="RefSeq" id="WP_044361180.1">
    <property type="nucleotide sequence ID" value="NZ_JXWY01000091.1"/>
</dbReference>